<accession>A0AC34FUQ8</accession>
<evidence type="ECO:0000313" key="1">
    <source>
        <dbReference type="Proteomes" id="UP000887579"/>
    </source>
</evidence>
<dbReference type="WBParaSite" id="ES5_v2.g21168.t1">
    <property type="protein sequence ID" value="ES5_v2.g21168.t1"/>
    <property type="gene ID" value="ES5_v2.g21168"/>
</dbReference>
<reference evidence="2" key="1">
    <citation type="submission" date="2022-11" db="UniProtKB">
        <authorList>
            <consortium name="WormBaseParasite"/>
        </authorList>
    </citation>
    <scope>IDENTIFICATION</scope>
</reference>
<name>A0AC34FUQ8_9BILA</name>
<protein>
    <submittedName>
        <fullName evidence="2">Uncharacterized protein</fullName>
    </submittedName>
</protein>
<organism evidence="1 2">
    <name type="scientific">Panagrolaimus sp. ES5</name>
    <dbReference type="NCBI Taxonomy" id="591445"/>
    <lineage>
        <taxon>Eukaryota</taxon>
        <taxon>Metazoa</taxon>
        <taxon>Ecdysozoa</taxon>
        <taxon>Nematoda</taxon>
        <taxon>Chromadorea</taxon>
        <taxon>Rhabditida</taxon>
        <taxon>Tylenchina</taxon>
        <taxon>Panagrolaimomorpha</taxon>
        <taxon>Panagrolaimoidea</taxon>
        <taxon>Panagrolaimidae</taxon>
        <taxon>Panagrolaimus</taxon>
    </lineage>
</organism>
<proteinExistence type="predicted"/>
<dbReference type="Proteomes" id="UP000887579">
    <property type="component" value="Unplaced"/>
</dbReference>
<sequence>MNDDETRAKLIDAMGCLLEEAQTNNIFITSVAGGQPSTRKRSHEESSQEFMSQEGPKRRLFNPTGPS</sequence>
<evidence type="ECO:0000313" key="2">
    <source>
        <dbReference type="WBParaSite" id="ES5_v2.g21168.t1"/>
    </source>
</evidence>